<evidence type="ECO:0000313" key="2">
    <source>
        <dbReference type="EMBL" id="SAA87316.1"/>
    </source>
</evidence>
<dbReference type="EMBL" id="FKDK01000013">
    <property type="protein sequence ID" value="SAA87316.1"/>
    <property type="molecule type" value="Genomic_DNA"/>
</dbReference>
<keyword evidence="1" id="KW-0472">Membrane</keyword>
<feature type="transmembrane region" description="Helical" evidence="1">
    <location>
        <begin position="12"/>
        <end position="34"/>
    </location>
</feature>
<protein>
    <submittedName>
        <fullName evidence="2">Type VI secretion system protein ImpL</fullName>
    </submittedName>
</protein>
<name>A0ABY0J3Y4_9ENTR</name>
<sequence length="230" mass="26533">MTQEKELQSARYGFWGYLVLIVGLAGITAFLLFINQDALLKYGLTYRQIWSVWGGVFSFLFLGTICSPFYWRWEQRKKQLIYLPPEPSSAETKTTPDVSTTIRDYTDLKQHLNLRYGVLWRRKVHLLLVTGNEAAIEQLVPGLQESQWLEGNRTVLIYGGSLALEPGREKYTALRKLRRGRPLDGIIRVVPQSLNLTPQISDNDLRGLEKISELLRYSAPVWLWQLCDSK</sequence>
<evidence type="ECO:0000256" key="1">
    <source>
        <dbReference type="SAM" id="Phobius"/>
    </source>
</evidence>
<keyword evidence="1" id="KW-1133">Transmembrane helix</keyword>
<reference evidence="2 3" key="1">
    <citation type="submission" date="2016-03" db="EMBL/GenBank/DDBJ databases">
        <authorList>
            <consortium name="Pathogen Informatics"/>
        </authorList>
    </citation>
    <scope>NUCLEOTIDE SEQUENCE [LARGE SCALE GENOMIC DNA]</scope>
    <source>
        <strain evidence="3">e2161</strain>
    </source>
</reference>
<accession>A0ABY0J3Y4</accession>
<evidence type="ECO:0000313" key="3">
    <source>
        <dbReference type="Proteomes" id="UP000077063"/>
    </source>
</evidence>
<gene>
    <name evidence="2" type="primary">impL_3</name>
    <name evidence="2" type="ORF">SAMEA2273443_03155</name>
</gene>
<organism evidence="2 3">
    <name type="scientific">Enterobacter roggenkampii</name>
    <dbReference type="NCBI Taxonomy" id="1812935"/>
    <lineage>
        <taxon>Bacteria</taxon>
        <taxon>Pseudomonadati</taxon>
        <taxon>Pseudomonadota</taxon>
        <taxon>Gammaproteobacteria</taxon>
        <taxon>Enterobacterales</taxon>
        <taxon>Enterobacteriaceae</taxon>
        <taxon>Enterobacter</taxon>
        <taxon>Enterobacter cloacae complex</taxon>
    </lineage>
</organism>
<keyword evidence="3" id="KW-1185">Reference proteome</keyword>
<proteinExistence type="predicted"/>
<keyword evidence="1" id="KW-0812">Transmembrane</keyword>
<dbReference type="Proteomes" id="UP000077063">
    <property type="component" value="Unassembled WGS sequence"/>
</dbReference>
<feature type="transmembrane region" description="Helical" evidence="1">
    <location>
        <begin position="49"/>
        <end position="71"/>
    </location>
</feature>
<comment type="caution">
    <text evidence="2">The sequence shown here is derived from an EMBL/GenBank/DDBJ whole genome shotgun (WGS) entry which is preliminary data.</text>
</comment>